<evidence type="ECO:0000313" key="14">
    <source>
        <dbReference type="EMBL" id="SFP72869.1"/>
    </source>
</evidence>
<dbReference type="Proteomes" id="UP000198577">
    <property type="component" value="Unassembled WGS sequence"/>
</dbReference>
<evidence type="ECO:0000256" key="2">
    <source>
        <dbReference type="ARBA" id="ARBA00023239"/>
    </source>
</evidence>
<protein>
    <recommendedName>
        <fullName evidence="9 12">N-acetylmuramic acid 6-phosphate etherase</fullName>
        <shortName evidence="12">MurNAc-6-P etherase</shortName>
        <ecNumber evidence="8 12">4.2.1.126</ecNumber>
    </recommendedName>
    <alternativeName>
        <fullName evidence="11 12">N-acetylmuramic acid 6-phosphate hydrolase</fullName>
    </alternativeName>
    <alternativeName>
        <fullName evidence="10 12">N-acetylmuramic acid 6-phosphate lyase</fullName>
    </alternativeName>
</protein>
<evidence type="ECO:0000256" key="4">
    <source>
        <dbReference type="ARBA" id="ARBA00051747"/>
    </source>
</evidence>
<evidence type="ECO:0000313" key="15">
    <source>
        <dbReference type="Proteomes" id="UP000198577"/>
    </source>
</evidence>
<dbReference type="NCBIfam" id="TIGR00274">
    <property type="entry name" value="N-acetylmuramic acid 6-phosphate etherase"/>
    <property type="match status" value="1"/>
</dbReference>
<comment type="catalytic activity">
    <reaction evidence="4 12">
        <text>N-acetyl-D-muramate 6-phosphate + H2O = N-acetyl-D-glucosamine 6-phosphate + (R)-lactate</text>
        <dbReference type="Rhea" id="RHEA:26410"/>
        <dbReference type="ChEBI" id="CHEBI:15377"/>
        <dbReference type="ChEBI" id="CHEBI:16004"/>
        <dbReference type="ChEBI" id="CHEBI:57513"/>
        <dbReference type="ChEBI" id="CHEBI:58722"/>
        <dbReference type="EC" id="4.2.1.126"/>
    </reaction>
</comment>
<gene>
    <name evidence="12" type="primary">murQ</name>
    <name evidence="14" type="ORF">SAMN05444406_1036</name>
</gene>
<dbReference type="NCBIfam" id="NF003915">
    <property type="entry name" value="PRK05441.1"/>
    <property type="match status" value="1"/>
</dbReference>
<dbReference type="NCBIfam" id="NF009222">
    <property type="entry name" value="PRK12570.1"/>
    <property type="match status" value="1"/>
</dbReference>
<dbReference type="PROSITE" id="PS51464">
    <property type="entry name" value="SIS"/>
    <property type="match status" value="1"/>
</dbReference>
<comment type="function">
    <text evidence="12">Specifically catalyzes the cleavage of the D-lactyl ether substituent of MurNAc 6-phosphate, producing GlcNAc 6-phosphate and D-lactate.</text>
</comment>
<dbReference type="EMBL" id="FOXR01000003">
    <property type="protein sequence ID" value="SFP72869.1"/>
    <property type="molecule type" value="Genomic_DNA"/>
</dbReference>
<comment type="subunit">
    <text evidence="1 12">Homodimer.</text>
</comment>
<dbReference type="InterPro" id="IPR040190">
    <property type="entry name" value="MURQ/GCKR"/>
</dbReference>
<dbReference type="FunFam" id="1.10.8.1080:FF:000001">
    <property type="entry name" value="N-acetylmuramic acid 6-phosphate etherase"/>
    <property type="match status" value="1"/>
</dbReference>
<dbReference type="HAMAP" id="MF_00068">
    <property type="entry name" value="MurQ"/>
    <property type="match status" value="1"/>
</dbReference>
<evidence type="ECO:0000256" key="9">
    <source>
        <dbReference type="ARBA" id="ARBA00070061"/>
    </source>
</evidence>
<evidence type="ECO:0000256" key="5">
    <source>
        <dbReference type="ARBA" id="ARBA00060595"/>
    </source>
</evidence>
<sequence length="307" mass="33503">MDELLHSLTTEQPNANSNDIDRMDTLSILKIMNQEDKRVAYAVEEKLEQIAMAVDQIVERIKRGGRLLYFGAGTSGRLGILDAAECPPTFGTPPEMVQGVMAGGSLGAFEVAREDIEDYKEEGIADVSRKEVTSLDCVVGISASGRAPYVLGVLEEAKRRGAFTVSISCNARTLIDNIADVNINVVVGPEVIMGSTRLKAGTAQKMILNMISTATMVKLGKVYKNLMVDVRPKNKKLIERAKRIIMLATDVSYEEAEKYFELSNGNAKVAIVMIKAGVDCQTACRLLEKNEGFVSKAIEEGMVYGNR</sequence>
<accession>A0A1I5SQ60</accession>
<evidence type="ECO:0000256" key="6">
    <source>
        <dbReference type="ARBA" id="ARBA00060672"/>
    </source>
</evidence>
<comment type="similarity">
    <text evidence="7 12">Belongs to the GCKR-like family. MurNAc-6-P etherase subfamily.</text>
</comment>
<evidence type="ECO:0000256" key="1">
    <source>
        <dbReference type="ARBA" id="ARBA00011738"/>
    </source>
</evidence>
<dbReference type="EC" id="4.2.1.126" evidence="8 12"/>
<dbReference type="GO" id="GO:0097367">
    <property type="term" value="F:carbohydrate derivative binding"/>
    <property type="evidence" value="ECO:0007669"/>
    <property type="project" value="InterPro"/>
</dbReference>
<dbReference type="RefSeq" id="WP_092281889.1">
    <property type="nucleotide sequence ID" value="NZ_FOXR01000003.1"/>
</dbReference>
<dbReference type="GO" id="GO:0046348">
    <property type="term" value="P:amino sugar catabolic process"/>
    <property type="evidence" value="ECO:0007669"/>
    <property type="project" value="InterPro"/>
</dbReference>
<dbReference type="Gene3D" id="3.40.50.10490">
    <property type="entry name" value="Glucose-6-phosphate isomerase like protein, domain 1"/>
    <property type="match status" value="1"/>
</dbReference>
<evidence type="ECO:0000256" key="10">
    <source>
        <dbReference type="ARBA" id="ARBA00077905"/>
    </source>
</evidence>
<comment type="miscellaneous">
    <text evidence="12">A lyase-type mechanism (elimination/hydration) is suggested for the cleavage of the lactyl ether bond of MurNAc 6-phosphate, with the formation of an alpha,beta-unsaturated aldehyde intermediate with (E)-stereochemistry, followed by the syn addition of water to give product.</text>
</comment>
<dbReference type="Gene3D" id="1.10.8.1080">
    <property type="match status" value="1"/>
</dbReference>
<feature type="active site" evidence="12">
    <location>
        <position position="117"/>
    </location>
</feature>
<dbReference type="FunFam" id="3.40.50.10490:FF:000014">
    <property type="entry name" value="N-acetylmuramic acid 6-phosphate etherase"/>
    <property type="match status" value="1"/>
</dbReference>
<dbReference type="GO" id="GO:0016803">
    <property type="term" value="F:ether hydrolase activity"/>
    <property type="evidence" value="ECO:0007669"/>
    <property type="project" value="TreeGrafter"/>
</dbReference>
<dbReference type="InterPro" id="IPR005486">
    <property type="entry name" value="Glucokinase_regulatory_CS"/>
</dbReference>
<dbReference type="AlphaFoldDB" id="A0A1I5SQ60"/>
<organism evidence="14 15">
    <name type="scientific">Caldicoprobacter faecalis</name>
    <dbReference type="NCBI Taxonomy" id="937334"/>
    <lineage>
        <taxon>Bacteria</taxon>
        <taxon>Bacillati</taxon>
        <taxon>Bacillota</taxon>
        <taxon>Clostridia</taxon>
        <taxon>Caldicoprobacterales</taxon>
        <taxon>Caldicoprobacteraceae</taxon>
        <taxon>Caldicoprobacter</taxon>
    </lineage>
</organism>
<feature type="active site" description="Proton donor" evidence="12">
    <location>
        <position position="85"/>
    </location>
</feature>
<keyword evidence="15" id="KW-1185">Reference proteome</keyword>
<dbReference type="InterPro" id="IPR005488">
    <property type="entry name" value="Etherase_MurQ"/>
</dbReference>
<evidence type="ECO:0000256" key="11">
    <source>
        <dbReference type="ARBA" id="ARBA00084049"/>
    </source>
</evidence>
<comment type="pathway">
    <text evidence="12">Amino-sugar metabolism; N-acetylmuramate degradation.</text>
</comment>
<evidence type="ECO:0000256" key="12">
    <source>
        <dbReference type="HAMAP-Rule" id="MF_00068"/>
    </source>
</evidence>
<evidence type="ECO:0000256" key="3">
    <source>
        <dbReference type="ARBA" id="ARBA00023277"/>
    </source>
</evidence>
<dbReference type="CDD" id="cd05007">
    <property type="entry name" value="SIS_Etherase"/>
    <property type="match status" value="1"/>
</dbReference>
<keyword evidence="2 12" id="KW-0456">Lyase</keyword>
<dbReference type="PANTHER" id="PTHR10088">
    <property type="entry name" value="GLUCOKINASE REGULATORY PROTEIN"/>
    <property type="match status" value="1"/>
</dbReference>
<reference evidence="14 15" key="1">
    <citation type="submission" date="2016-10" db="EMBL/GenBank/DDBJ databases">
        <authorList>
            <person name="de Groot N.N."/>
        </authorList>
    </citation>
    <scope>NUCLEOTIDE SEQUENCE [LARGE SCALE GENOMIC DNA]</scope>
    <source>
        <strain evidence="14 15">DSM 20678</strain>
    </source>
</reference>
<evidence type="ECO:0000256" key="8">
    <source>
        <dbReference type="ARBA" id="ARBA00067056"/>
    </source>
</evidence>
<dbReference type="Pfam" id="PF22645">
    <property type="entry name" value="GKRP_SIS_N"/>
    <property type="match status" value="1"/>
</dbReference>
<dbReference type="UniPathway" id="UPA00342"/>
<dbReference type="GO" id="GO:0009254">
    <property type="term" value="P:peptidoglycan turnover"/>
    <property type="evidence" value="ECO:0007669"/>
    <property type="project" value="TreeGrafter"/>
</dbReference>
<proteinExistence type="inferred from homology"/>
<comment type="pathway">
    <text evidence="5">Amino-sugar metabolism; 1,6-anhydro-N-acetylmuramate degradation.</text>
</comment>
<dbReference type="GO" id="GO:0097173">
    <property type="term" value="P:N-acetylmuramic acid catabolic process"/>
    <property type="evidence" value="ECO:0007669"/>
    <property type="project" value="UniProtKB-UniPathway"/>
</dbReference>
<dbReference type="InterPro" id="IPR046348">
    <property type="entry name" value="SIS_dom_sf"/>
</dbReference>
<dbReference type="OrthoDB" id="9813395at2"/>
<feature type="domain" description="SIS" evidence="13">
    <location>
        <begin position="57"/>
        <end position="221"/>
    </location>
</feature>
<dbReference type="SUPFAM" id="SSF53697">
    <property type="entry name" value="SIS domain"/>
    <property type="match status" value="1"/>
</dbReference>
<dbReference type="GO" id="GO:0016835">
    <property type="term" value="F:carbon-oxygen lyase activity"/>
    <property type="evidence" value="ECO:0007669"/>
    <property type="project" value="UniProtKB-UniRule"/>
</dbReference>
<keyword evidence="3 12" id="KW-0119">Carbohydrate metabolism</keyword>
<evidence type="ECO:0000256" key="7">
    <source>
        <dbReference type="ARBA" id="ARBA00061234"/>
    </source>
</evidence>
<evidence type="ECO:0000259" key="13">
    <source>
        <dbReference type="PROSITE" id="PS51464"/>
    </source>
</evidence>
<comment type="pathway">
    <text evidence="6">Cell wall biogenesis.</text>
</comment>
<name>A0A1I5SQ60_9FIRM</name>
<dbReference type="STRING" id="937334.SAMN05444406_1036"/>
<dbReference type="InterPro" id="IPR001347">
    <property type="entry name" value="SIS_dom"/>
</dbReference>
<dbReference type="PROSITE" id="PS01272">
    <property type="entry name" value="GCKR"/>
    <property type="match status" value="1"/>
</dbReference>
<dbReference type="PANTHER" id="PTHR10088:SF4">
    <property type="entry name" value="GLUCOKINASE REGULATORY PROTEIN"/>
    <property type="match status" value="1"/>
</dbReference>